<evidence type="ECO:0000256" key="4">
    <source>
        <dbReference type="ARBA" id="ARBA00023163"/>
    </source>
</evidence>
<dbReference type="EMBL" id="BMMZ01000007">
    <property type="protein sequence ID" value="GGL68687.1"/>
    <property type="molecule type" value="Genomic_DNA"/>
</dbReference>
<organism evidence="6 7">
    <name type="scientific">Microlunatus endophyticus</name>
    <dbReference type="NCBI Taxonomy" id="1716077"/>
    <lineage>
        <taxon>Bacteria</taxon>
        <taxon>Bacillati</taxon>
        <taxon>Actinomycetota</taxon>
        <taxon>Actinomycetes</taxon>
        <taxon>Propionibacteriales</taxon>
        <taxon>Propionibacteriaceae</taxon>
        <taxon>Microlunatus</taxon>
    </lineage>
</organism>
<dbReference type="SUPFAM" id="SSF55781">
    <property type="entry name" value="GAF domain-like"/>
    <property type="match status" value="1"/>
</dbReference>
<keyword evidence="7" id="KW-1185">Reference proteome</keyword>
<dbReference type="PIRSF" id="PIRSF036625">
    <property type="entry name" value="GAF_ANTAR"/>
    <property type="match status" value="1"/>
</dbReference>
<dbReference type="InterPro" id="IPR029016">
    <property type="entry name" value="GAF-like_dom_sf"/>
</dbReference>
<evidence type="ECO:0000256" key="2">
    <source>
        <dbReference type="ARBA" id="ARBA00022777"/>
    </source>
</evidence>
<dbReference type="PROSITE" id="PS50921">
    <property type="entry name" value="ANTAR"/>
    <property type="match status" value="1"/>
</dbReference>
<protein>
    <submittedName>
        <fullName evidence="6">Transcriptional regulator</fullName>
    </submittedName>
</protein>
<dbReference type="AlphaFoldDB" id="A0A917SCU6"/>
<dbReference type="InterPro" id="IPR005561">
    <property type="entry name" value="ANTAR"/>
</dbReference>
<name>A0A917SCU6_9ACTN</name>
<proteinExistence type="predicted"/>
<evidence type="ECO:0000313" key="7">
    <source>
        <dbReference type="Proteomes" id="UP000613840"/>
    </source>
</evidence>
<evidence type="ECO:0000259" key="5">
    <source>
        <dbReference type="PROSITE" id="PS50921"/>
    </source>
</evidence>
<reference evidence="6" key="1">
    <citation type="journal article" date="2014" name="Int. J. Syst. Evol. Microbiol.">
        <title>Complete genome sequence of Corynebacterium casei LMG S-19264T (=DSM 44701T), isolated from a smear-ripened cheese.</title>
        <authorList>
            <consortium name="US DOE Joint Genome Institute (JGI-PGF)"/>
            <person name="Walter F."/>
            <person name="Albersmeier A."/>
            <person name="Kalinowski J."/>
            <person name="Ruckert C."/>
        </authorList>
    </citation>
    <scope>NUCLEOTIDE SEQUENCE</scope>
    <source>
        <strain evidence="6">CGMCC 4.7306</strain>
    </source>
</reference>
<comment type="caution">
    <text evidence="6">The sequence shown here is derived from an EMBL/GenBank/DDBJ whole genome shotgun (WGS) entry which is preliminary data.</text>
</comment>
<dbReference type="GO" id="GO:0016301">
    <property type="term" value="F:kinase activity"/>
    <property type="evidence" value="ECO:0007669"/>
    <property type="project" value="UniProtKB-KW"/>
</dbReference>
<dbReference type="InterPro" id="IPR011006">
    <property type="entry name" value="CheY-like_superfamily"/>
</dbReference>
<dbReference type="InterPro" id="IPR036388">
    <property type="entry name" value="WH-like_DNA-bd_sf"/>
</dbReference>
<dbReference type="Pfam" id="PF03861">
    <property type="entry name" value="ANTAR"/>
    <property type="match status" value="1"/>
</dbReference>
<evidence type="ECO:0000256" key="3">
    <source>
        <dbReference type="ARBA" id="ARBA00023015"/>
    </source>
</evidence>
<evidence type="ECO:0000313" key="6">
    <source>
        <dbReference type="EMBL" id="GGL68687.1"/>
    </source>
</evidence>
<dbReference type="InterPro" id="IPR012074">
    <property type="entry name" value="GAF_ANTAR"/>
</dbReference>
<accession>A0A917SCU6</accession>
<sequence>MRSQDPGDRFAAIARELLAQPSTEATADRISEMAVEVIRGCDHAGISLVEHRRIRTIAATDGVVAEGDHRQYTLDEGPCLDSIRDHETIRAPHLDSDDRWPRWAPSVSSELGVQSMLCLQLFTSDHSYGGLNLYSDRPSAFDAHDEAVGLALAAHAAVALAASQTITTLNHAVSSRTAIGQAEGILMERFRLTSDQAFSVLVRVSQNDNRRLALVAEELVKTRRIPGLPTDSGTDQP</sequence>
<keyword evidence="3" id="KW-0805">Transcription regulation</keyword>
<dbReference type="Gene3D" id="1.10.10.10">
    <property type="entry name" value="Winged helix-like DNA-binding domain superfamily/Winged helix DNA-binding domain"/>
    <property type="match status" value="1"/>
</dbReference>
<dbReference type="Proteomes" id="UP000613840">
    <property type="component" value="Unassembled WGS sequence"/>
</dbReference>
<dbReference type="SUPFAM" id="SSF52172">
    <property type="entry name" value="CheY-like"/>
    <property type="match status" value="1"/>
</dbReference>
<evidence type="ECO:0000256" key="1">
    <source>
        <dbReference type="ARBA" id="ARBA00022679"/>
    </source>
</evidence>
<keyword evidence="4" id="KW-0804">Transcription</keyword>
<feature type="domain" description="ANTAR" evidence="5">
    <location>
        <begin position="159"/>
        <end position="220"/>
    </location>
</feature>
<dbReference type="Gene3D" id="3.30.450.40">
    <property type="match status" value="1"/>
</dbReference>
<keyword evidence="1" id="KW-0808">Transferase</keyword>
<dbReference type="GO" id="GO:0003723">
    <property type="term" value="F:RNA binding"/>
    <property type="evidence" value="ECO:0007669"/>
    <property type="project" value="InterPro"/>
</dbReference>
<keyword evidence="2" id="KW-0418">Kinase</keyword>
<dbReference type="Pfam" id="PF13185">
    <property type="entry name" value="GAF_2"/>
    <property type="match status" value="1"/>
</dbReference>
<reference evidence="6" key="2">
    <citation type="submission" date="2020-09" db="EMBL/GenBank/DDBJ databases">
        <authorList>
            <person name="Sun Q."/>
            <person name="Zhou Y."/>
        </authorList>
    </citation>
    <scope>NUCLEOTIDE SEQUENCE</scope>
    <source>
        <strain evidence="6">CGMCC 4.7306</strain>
    </source>
</reference>
<dbReference type="SMART" id="SM00065">
    <property type="entry name" value="GAF"/>
    <property type="match status" value="1"/>
</dbReference>
<gene>
    <name evidence="6" type="ORF">GCM10011575_29110</name>
</gene>
<dbReference type="SMART" id="SM01012">
    <property type="entry name" value="ANTAR"/>
    <property type="match status" value="1"/>
</dbReference>
<dbReference type="RefSeq" id="WP_188896111.1">
    <property type="nucleotide sequence ID" value="NZ_BMMZ01000007.1"/>
</dbReference>
<dbReference type="InterPro" id="IPR003018">
    <property type="entry name" value="GAF"/>
</dbReference>